<protein>
    <submittedName>
        <fullName evidence="2">Outer membrane beta-barrel assembly protein BamD</fullName>
    </submittedName>
</protein>
<dbReference type="EMBL" id="CADCUX010000527">
    <property type="protein sequence ID" value="CAA9428358.1"/>
    <property type="molecule type" value="Genomic_DNA"/>
</dbReference>
<feature type="region of interest" description="Disordered" evidence="1">
    <location>
        <begin position="200"/>
        <end position="255"/>
    </location>
</feature>
<evidence type="ECO:0000256" key="1">
    <source>
        <dbReference type="SAM" id="MobiDB-lite"/>
    </source>
</evidence>
<feature type="compositionally biased region" description="Low complexity" evidence="1">
    <location>
        <begin position="228"/>
        <end position="237"/>
    </location>
</feature>
<gene>
    <name evidence="2" type="ORF">AVDCRST_MAG51-2471</name>
</gene>
<organism evidence="2">
    <name type="scientific">uncultured Ramlibacter sp</name>
    <dbReference type="NCBI Taxonomy" id="260755"/>
    <lineage>
        <taxon>Bacteria</taxon>
        <taxon>Pseudomonadati</taxon>
        <taxon>Pseudomonadota</taxon>
        <taxon>Betaproteobacteria</taxon>
        <taxon>Burkholderiales</taxon>
        <taxon>Comamonadaceae</taxon>
        <taxon>Ramlibacter</taxon>
        <taxon>environmental samples</taxon>
    </lineage>
</organism>
<feature type="non-terminal residue" evidence="2">
    <location>
        <position position="264"/>
    </location>
</feature>
<feature type="non-terminal residue" evidence="2">
    <location>
        <position position="1"/>
    </location>
</feature>
<accession>A0A6J4Q4Z7</accession>
<feature type="compositionally biased region" description="Low complexity" evidence="1">
    <location>
        <begin position="66"/>
        <end position="79"/>
    </location>
</feature>
<proteinExistence type="predicted"/>
<dbReference type="AlphaFoldDB" id="A0A6J4Q4Z7"/>
<feature type="compositionally biased region" description="Basic and acidic residues" evidence="1">
    <location>
        <begin position="24"/>
        <end position="42"/>
    </location>
</feature>
<name>A0A6J4Q4Z7_9BURK</name>
<sequence>ASSQIIVCRSRTGPAGGLRLGTRGQDRGLEPEPDLRRGEGRAQCRRLRKGGAVVREARRPRRRHAAGSASAARESLRAVQGGRTGAGDLHARPLHEVASRQPCVRLRAVPQGAGELQRQPGPVLIPFAPGPFGARPEGGQGVVRGVQGAGGALPGLALRARFALAHDVHRQLAGPVRGARRPLLLHPRCLRGRHQQGAIGAGRLPGRARAGGSAVHPGSFLRRTGDGAAARRQPPRAGEVVPAERIPEPRSPQHQPITLVEVLV</sequence>
<feature type="region of interest" description="Disordered" evidence="1">
    <location>
        <begin position="1"/>
        <end position="89"/>
    </location>
</feature>
<evidence type="ECO:0000313" key="2">
    <source>
        <dbReference type="EMBL" id="CAA9428358.1"/>
    </source>
</evidence>
<feature type="compositionally biased region" description="Low complexity" evidence="1">
    <location>
        <begin position="200"/>
        <end position="214"/>
    </location>
</feature>
<reference evidence="2" key="1">
    <citation type="submission" date="2020-02" db="EMBL/GenBank/DDBJ databases">
        <authorList>
            <person name="Meier V. D."/>
        </authorList>
    </citation>
    <scope>NUCLEOTIDE SEQUENCE</scope>
    <source>
        <strain evidence="2">AVDCRST_MAG51</strain>
    </source>
</reference>